<dbReference type="RefSeq" id="WP_379516187.1">
    <property type="nucleotide sequence ID" value="NZ_JBHSPA010000027.1"/>
</dbReference>
<protein>
    <recommendedName>
        <fullName evidence="3">Aminoglycoside phosphotransferase domain-containing protein</fullName>
    </recommendedName>
</protein>
<proteinExistence type="predicted"/>
<comment type="caution">
    <text evidence="1">The sequence shown here is derived from an EMBL/GenBank/DDBJ whole genome shotgun (WGS) entry which is preliminary data.</text>
</comment>
<name>A0ABW1CN80_9ACTN</name>
<organism evidence="1 2">
    <name type="scientific">Nonomuraea insulae</name>
    <dbReference type="NCBI Taxonomy" id="1616787"/>
    <lineage>
        <taxon>Bacteria</taxon>
        <taxon>Bacillati</taxon>
        <taxon>Actinomycetota</taxon>
        <taxon>Actinomycetes</taxon>
        <taxon>Streptosporangiales</taxon>
        <taxon>Streptosporangiaceae</taxon>
        <taxon>Nonomuraea</taxon>
    </lineage>
</organism>
<dbReference type="EMBL" id="JBHSPA010000027">
    <property type="protein sequence ID" value="MFC5826672.1"/>
    <property type="molecule type" value="Genomic_DNA"/>
</dbReference>
<gene>
    <name evidence="1" type="ORF">ACFPZ3_22615</name>
</gene>
<dbReference type="Proteomes" id="UP001596058">
    <property type="component" value="Unassembled WGS sequence"/>
</dbReference>
<reference evidence="2" key="1">
    <citation type="journal article" date="2019" name="Int. J. Syst. Evol. Microbiol.">
        <title>The Global Catalogue of Microorganisms (GCM) 10K type strain sequencing project: providing services to taxonomists for standard genome sequencing and annotation.</title>
        <authorList>
            <consortium name="The Broad Institute Genomics Platform"/>
            <consortium name="The Broad Institute Genome Sequencing Center for Infectious Disease"/>
            <person name="Wu L."/>
            <person name="Ma J."/>
        </authorList>
    </citation>
    <scope>NUCLEOTIDE SEQUENCE [LARGE SCALE GENOMIC DNA]</scope>
    <source>
        <strain evidence="2">CCUG 53903</strain>
    </source>
</reference>
<keyword evidence="2" id="KW-1185">Reference proteome</keyword>
<sequence>MAAPALRSDVLAEHSTSRGEHDPWALVRRVEAFYGRPLDLPEAPTLRTEHTDLHWSNLTYPRLWLLDWEHWGKAPTGYGAAVLYLHSFMVPDTAAHVHEVFADVLDTPTGRLAQLSAAAHILDRATRSDDYTTLADPVRAHATRLIQPAGRH</sequence>
<evidence type="ECO:0008006" key="3">
    <source>
        <dbReference type="Google" id="ProtNLM"/>
    </source>
</evidence>
<accession>A0ABW1CN80</accession>
<evidence type="ECO:0000313" key="1">
    <source>
        <dbReference type="EMBL" id="MFC5826672.1"/>
    </source>
</evidence>
<evidence type="ECO:0000313" key="2">
    <source>
        <dbReference type="Proteomes" id="UP001596058"/>
    </source>
</evidence>